<evidence type="ECO:0000259" key="1">
    <source>
        <dbReference type="PROSITE" id="PS50011"/>
    </source>
</evidence>
<evidence type="ECO:0000313" key="3">
    <source>
        <dbReference type="Proteomes" id="UP001151295"/>
    </source>
</evidence>
<reference evidence="2" key="1">
    <citation type="submission" date="2022-07" db="EMBL/GenBank/DDBJ databases">
        <title>Phylogenomic reconstructions and comparative analyses of Kickxellomycotina fungi.</title>
        <authorList>
            <person name="Reynolds N.K."/>
            <person name="Stajich J.E."/>
            <person name="Barry K."/>
            <person name="Grigoriev I.V."/>
            <person name="Crous P."/>
            <person name="Smith M.E."/>
        </authorList>
    </citation>
    <scope>NUCLEOTIDE SEQUENCE</scope>
    <source>
        <strain evidence="2">BCRC 34882</strain>
    </source>
</reference>
<proteinExistence type="predicted"/>
<keyword evidence="3" id="KW-1185">Reference proteome</keyword>
<feature type="domain" description="Protein kinase" evidence="1">
    <location>
        <begin position="1"/>
        <end position="298"/>
    </location>
</feature>
<dbReference type="Proteomes" id="UP001151295">
    <property type="component" value="Unassembled WGS sequence"/>
</dbReference>
<dbReference type="Gene3D" id="1.10.510.10">
    <property type="entry name" value="Transferase(Phosphotransferase) domain 1"/>
    <property type="match status" value="1"/>
</dbReference>
<dbReference type="SUPFAM" id="SSF56112">
    <property type="entry name" value="Protein kinase-like (PK-like)"/>
    <property type="match status" value="1"/>
</dbReference>
<organism evidence="2 3">
    <name type="scientific">Coemansia umbellata</name>
    <dbReference type="NCBI Taxonomy" id="1424467"/>
    <lineage>
        <taxon>Eukaryota</taxon>
        <taxon>Fungi</taxon>
        <taxon>Fungi incertae sedis</taxon>
        <taxon>Zoopagomycota</taxon>
        <taxon>Kickxellomycotina</taxon>
        <taxon>Kickxellomycetes</taxon>
        <taxon>Kickxellales</taxon>
        <taxon>Kickxellaceae</taxon>
        <taxon>Coemansia</taxon>
    </lineage>
</organism>
<dbReference type="PROSITE" id="PS50011">
    <property type="entry name" value="PROTEIN_KINASE_DOM"/>
    <property type="match status" value="1"/>
</dbReference>
<protein>
    <recommendedName>
        <fullName evidence="1">Protein kinase domain-containing protein</fullName>
    </recommendedName>
</protein>
<dbReference type="InterPro" id="IPR000719">
    <property type="entry name" value="Prot_kinase_dom"/>
</dbReference>
<name>A0ABQ8PHZ4_9FUNG</name>
<evidence type="ECO:0000313" key="2">
    <source>
        <dbReference type="EMBL" id="KAJ1989621.1"/>
    </source>
</evidence>
<sequence length="298" mass="33143">MLGQIYRHSNQYIGINEKSNMQHTLHDLWFILTLAPEKFGHICAVDGIEKQIIVKAKNDNGLVASINTEDSARDSRVVLLDSRIKRPVNLFGRVAYLFWSQNKNPKDNLVAKISWIPTDRFSECTAYSTLRKNGVTGVPEILLLEDCGTPIIDRLDSSLTPQNFMKCANKLAKHTIAAASTLVHAYDAGILHRDISAGNRTVKGENAYVIDWGFSMFTGEKKTCELADNINSRMKDVLENKYSHSPFTGTPLYMGIQTLCGSSMRSTMHDIESLFMVVLHALAALNGSTKIADDAKYG</sequence>
<dbReference type="Pfam" id="PF17667">
    <property type="entry name" value="Pkinase_fungal"/>
    <property type="match status" value="1"/>
</dbReference>
<dbReference type="InterPro" id="IPR040976">
    <property type="entry name" value="Pkinase_fungal"/>
</dbReference>
<dbReference type="EMBL" id="JANBQD010000065">
    <property type="protein sequence ID" value="KAJ1989621.1"/>
    <property type="molecule type" value="Genomic_DNA"/>
</dbReference>
<accession>A0ABQ8PHZ4</accession>
<gene>
    <name evidence="2" type="ORF">EDC05_004587</name>
</gene>
<dbReference type="InterPro" id="IPR011009">
    <property type="entry name" value="Kinase-like_dom_sf"/>
</dbReference>
<comment type="caution">
    <text evidence="2">The sequence shown here is derived from an EMBL/GenBank/DDBJ whole genome shotgun (WGS) entry which is preliminary data.</text>
</comment>